<evidence type="ECO:0000256" key="1">
    <source>
        <dbReference type="SAM" id="Phobius"/>
    </source>
</evidence>
<reference evidence="2" key="1">
    <citation type="submission" date="2021-01" db="EMBL/GenBank/DDBJ databases">
        <title>Whole genome shotgun sequence of Demequina activiva NBRC 110675.</title>
        <authorList>
            <person name="Komaki H."/>
            <person name="Tamura T."/>
        </authorList>
    </citation>
    <scope>NUCLEOTIDE SEQUENCE</scope>
    <source>
        <strain evidence="2">NBRC 110675</strain>
    </source>
</reference>
<evidence type="ECO:0008006" key="4">
    <source>
        <dbReference type="Google" id="ProtNLM"/>
    </source>
</evidence>
<keyword evidence="3" id="KW-1185">Reference proteome</keyword>
<gene>
    <name evidence="2" type="ORF">Dac01nite_01410</name>
</gene>
<dbReference type="InterPro" id="IPR035168">
    <property type="entry name" value="DUF5317"/>
</dbReference>
<feature type="transmembrane region" description="Helical" evidence="1">
    <location>
        <begin position="76"/>
        <end position="95"/>
    </location>
</feature>
<feature type="transmembrane region" description="Helical" evidence="1">
    <location>
        <begin position="33"/>
        <end position="55"/>
    </location>
</feature>
<accession>A0A919PZS9</accession>
<keyword evidence="1" id="KW-0472">Membrane</keyword>
<dbReference type="EMBL" id="BONR01000001">
    <property type="protein sequence ID" value="GIG53389.1"/>
    <property type="molecule type" value="Genomic_DNA"/>
</dbReference>
<proteinExistence type="predicted"/>
<keyword evidence="1" id="KW-1133">Transmembrane helix</keyword>
<dbReference type="AlphaFoldDB" id="A0A919PZS9"/>
<evidence type="ECO:0000313" key="2">
    <source>
        <dbReference type="EMBL" id="GIG53389.1"/>
    </source>
</evidence>
<feature type="transmembrane region" description="Helical" evidence="1">
    <location>
        <begin position="148"/>
        <end position="167"/>
    </location>
</feature>
<dbReference type="RefSeq" id="WP_203652863.1">
    <property type="nucleotide sequence ID" value="NZ_BONR01000001.1"/>
</dbReference>
<keyword evidence="1" id="KW-0812">Transmembrane</keyword>
<protein>
    <recommendedName>
        <fullName evidence="4">DUF5317 domain-containing protein</fullName>
    </recommendedName>
</protein>
<evidence type="ECO:0000313" key="3">
    <source>
        <dbReference type="Proteomes" id="UP000652354"/>
    </source>
</evidence>
<name>A0A919PZS9_9MICO</name>
<organism evidence="2 3">
    <name type="scientific">Demequina activiva</name>
    <dbReference type="NCBI Taxonomy" id="1582364"/>
    <lineage>
        <taxon>Bacteria</taxon>
        <taxon>Bacillati</taxon>
        <taxon>Actinomycetota</taxon>
        <taxon>Actinomycetes</taxon>
        <taxon>Micrococcales</taxon>
        <taxon>Demequinaceae</taxon>
        <taxon>Demequina</taxon>
    </lineage>
</organism>
<dbReference type="Proteomes" id="UP000652354">
    <property type="component" value="Unassembled WGS sequence"/>
</dbReference>
<sequence length="187" mass="19786">MLVLAFCLIAVLSPLVAGRWPAGLLLRRWRWPVLVWAALGIQIIIIEFGAPSGWAPVLHVSTYVLAIAFVWLNRRVAGVLVVGAGALLNGVTIAINGGVLPARPAAVEAAGIDADHAFVNAGVVEDPLLPWLGDWFAWPEPLPLANTFSIGDVLIVVGVGIAAWNGAQRIGRSRSDKVERVTGIEPA</sequence>
<dbReference type="Pfam" id="PF17248">
    <property type="entry name" value="DUF5317"/>
    <property type="match status" value="1"/>
</dbReference>
<comment type="caution">
    <text evidence="2">The sequence shown here is derived from an EMBL/GenBank/DDBJ whole genome shotgun (WGS) entry which is preliminary data.</text>
</comment>